<dbReference type="AlphaFoldDB" id="A0A563W1Z7"/>
<dbReference type="RefSeq" id="WP_246142072.1">
    <property type="nucleotide sequence ID" value="NZ_LR214368.1"/>
</dbReference>
<organism evidence="3 4">
    <name type="scientific">Hyella patelloides LEGE 07179</name>
    <dbReference type="NCBI Taxonomy" id="945734"/>
    <lineage>
        <taxon>Bacteria</taxon>
        <taxon>Bacillati</taxon>
        <taxon>Cyanobacteriota</taxon>
        <taxon>Cyanophyceae</taxon>
        <taxon>Pleurocapsales</taxon>
        <taxon>Hyellaceae</taxon>
        <taxon>Hyella</taxon>
    </lineage>
</organism>
<dbReference type="InterPro" id="IPR050639">
    <property type="entry name" value="SSR_resolvase"/>
</dbReference>
<evidence type="ECO:0000313" key="3">
    <source>
        <dbReference type="EMBL" id="VEP17701.1"/>
    </source>
</evidence>
<dbReference type="GO" id="GO:0000150">
    <property type="term" value="F:DNA strand exchange activity"/>
    <property type="evidence" value="ECO:0007669"/>
    <property type="project" value="InterPro"/>
</dbReference>
<feature type="domain" description="Recombinase" evidence="2">
    <location>
        <begin position="142"/>
        <end position="212"/>
    </location>
</feature>
<protein>
    <submittedName>
        <fullName evidence="3">Resolvase family protein</fullName>
    </submittedName>
</protein>
<dbReference type="SUPFAM" id="SSF53041">
    <property type="entry name" value="Resolvase-like"/>
    <property type="match status" value="1"/>
</dbReference>
<dbReference type="Pfam" id="PF07508">
    <property type="entry name" value="Recombinase"/>
    <property type="match status" value="1"/>
</dbReference>
<dbReference type="InterPro" id="IPR038109">
    <property type="entry name" value="DNA_bind_recomb_sf"/>
</dbReference>
<dbReference type="InterPro" id="IPR011109">
    <property type="entry name" value="DNA_bind_recombinase_dom"/>
</dbReference>
<dbReference type="PANTHER" id="PTHR30461:SF26">
    <property type="entry name" value="RESOLVASE HOMOLOG YNEB"/>
    <property type="match status" value="1"/>
</dbReference>
<gene>
    <name evidence="3" type="ORF">H1P_6350011</name>
</gene>
<evidence type="ECO:0000313" key="4">
    <source>
        <dbReference type="Proteomes" id="UP000320055"/>
    </source>
</evidence>
<name>A0A563W1Z7_9CYAN</name>
<dbReference type="Pfam" id="PF00239">
    <property type="entry name" value="Resolvase"/>
    <property type="match status" value="1"/>
</dbReference>
<dbReference type="GO" id="GO:0003677">
    <property type="term" value="F:DNA binding"/>
    <property type="evidence" value="ECO:0007669"/>
    <property type="project" value="InterPro"/>
</dbReference>
<dbReference type="Proteomes" id="UP000320055">
    <property type="component" value="Unassembled WGS sequence"/>
</dbReference>
<dbReference type="PANTHER" id="PTHR30461">
    <property type="entry name" value="DNA-INVERTASE FROM LAMBDOID PROPHAGE"/>
    <property type="match status" value="1"/>
</dbReference>
<dbReference type="PROSITE" id="PS51737">
    <property type="entry name" value="RECOMBINASE_DNA_BIND"/>
    <property type="match status" value="1"/>
</dbReference>
<dbReference type="InterPro" id="IPR006119">
    <property type="entry name" value="Resolv_N"/>
</dbReference>
<sequence>MANIAYLYIDPLLESAAEAYNWQRKVDCVYQDFGQRTELQKLIADCQDNPPEYLLLRQIEELGDTVAEICDRLKLLESLGVDVIADLQNYQSSAWQKREITEIKADLSKLLQSVTKSKLINRLKQGHARNRLKTLPPPGKAPYGYRRGQDKYIIDKSTAPVVKDFFERFILFGSLRGAVRYLEKRYGKKIAPSTGKNWLTNPVYRGDLKYKK</sequence>
<keyword evidence="4" id="KW-1185">Reference proteome</keyword>
<dbReference type="EMBL" id="CAACVJ010000596">
    <property type="protein sequence ID" value="VEP17701.1"/>
    <property type="molecule type" value="Genomic_DNA"/>
</dbReference>
<dbReference type="InterPro" id="IPR036162">
    <property type="entry name" value="Resolvase-like_N_sf"/>
</dbReference>
<reference evidence="3 4" key="1">
    <citation type="submission" date="2019-01" db="EMBL/GenBank/DDBJ databases">
        <authorList>
            <person name="Brito A."/>
        </authorList>
    </citation>
    <scope>NUCLEOTIDE SEQUENCE [LARGE SCALE GENOMIC DNA]</scope>
    <source>
        <strain evidence="3">1</strain>
    </source>
</reference>
<dbReference type="Gene3D" id="3.90.1750.20">
    <property type="entry name" value="Putative Large Serine Recombinase, Chain B, Domain 2"/>
    <property type="match status" value="1"/>
</dbReference>
<evidence type="ECO:0000256" key="1">
    <source>
        <dbReference type="ARBA" id="ARBA00009913"/>
    </source>
</evidence>
<evidence type="ECO:0000259" key="2">
    <source>
        <dbReference type="PROSITE" id="PS51737"/>
    </source>
</evidence>
<accession>A0A563W1Z7</accession>
<comment type="similarity">
    <text evidence="1">Belongs to the site-specific recombinase resolvase family.</text>
</comment>
<proteinExistence type="inferred from homology"/>